<keyword evidence="3" id="KW-1185">Reference proteome</keyword>
<dbReference type="InterPro" id="IPR002818">
    <property type="entry name" value="DJ-1/PfpI"/>
</dbReference>
<evidence type="ECO:0000313" key="2">
    <source>
        <dbReference type="EMBL" id="KAK9769810.1"/>
    </source>
</evidence>
<dbReference type="PANTHER" id="PTHR43130">
    <property type="entry name" value="ARAC-FAMILY TRANSCRIPTIONAL REGULATOR"/>
    <property type="match status" value="1"/>
</dbReference>
<accession>A0ABR2X7U3</accession>
<feature type="domain" description="DJ-1/PfpI" evidence="1">
    <location>
        <begin position="63"/>
        <end position="186"/>
    </location>
</feature>
<evidence type="ECO:0000313" key="3">
    <source>
        <dbReference type="Proteomes" id="UP001465668"/>
    </source>
</evidence>
<sequence length="287" mass="31670">MGAPRKAIRLGVFVPTECQLLDASCVDIIASMSYEYMSLLADILPKAIIDMAPSVIIHYISSVKPGETFNMTANHKVVATNHYSDDEVAPGKLDIVIVPGPDPRTEFEEQSLEWLRRQGASPSTDILSVCTGIFVCGHAGLLQGKTVCGPRLMQDAIRSKFGKDIVQKGAELRWVQDGNFWSSGQYMNSEPFFACFLPLLVWDNLFDTPSLAFVLSSRYSGVTNGNDLVAAYARHKSEFFPRPLVETALDMTDTGDRAQVYAKSQSTAILGLAMNAFRAWLSGFWRK</sequence>
<dbReference type="Gene3D" id="3.40.50.880">
    <property type="match status" value="1"/>
</dbReference>
<dbReference type="SUPFAM" id="SSF52317">
    <property type="entry name" value="Class I glutamine amidotransferase-like"/>
    <property type="match status" value="1"/>
</dbReference>
<dbReference type="Pfam" id="PF01965">
    <property type="entry name" value="DJ-1_PfpI"/>
    <property type="match status" value="1"/>
</dbReference>
<gene>
    <name evidence="2" type="ORF">SCAR479_13528</name>
</gene>
<dbReference type="PANTHER" id="PTHR43130:SF7">
    <property type="entry name" value="DJ-1_PFPI DOMAIN-CONTAINING PROTEIN"/>
    <property type="match status" value="1"/>
</dbReference>
<proteinExistence type="predicted"/>
<organism evidence="2 3">
    <name type="scientific">Seiridium cardinale</name>
    <dbReference type="NCBI Taxonomy" id="138064"/>
    <lineage>
        <taxon>Eukaryota</taxon>
        <taxon>Fungi</taxon>
        <taxon>Dikarya</taxon>
        <taxon>Ascomycota</taxon>
        <taxon>Pezizomycotina</taxon>
        <taxon>Sordariomycetes</taxon>
        <taxon>Xylariomycetidae</taxon>
        <taxon>Amphisphaeriales</taxon>
        <taxon>Sporocadaceae</taxon>
        <taxon>Seiridium</taxon>
    </lineage>
</organism>
<dbReference type="InterPro" id="IPR052158">
    <property type="entry name" value="INH-QAR"/>
</dbReference>
<reference evidence="2 3" key="1">
    <citation type="submission" date="2024-02" db="EMBL/GenBank/DDBJ databases">
        <title>First draft genome assembly of two strains of Seiridium cardinale.</title>
        <authorList>
            <person name="Emiliani G."/>
            <person name="Scali E."/>
        </authorList>
    </citation>
    <scope>NUCLEOTIDE SEQUENCE [LARGE SCALE GENOMIC DNA]</scope>
    <source>
        <strain evidence="2 3">BM-138-000479</strain>
    </source>
</reference>
<evidence type="ECO:0000259" key="1">
    <source>
        <dbReference type="Pfam" id="PF01965"/>
    </source>
</evidence>
<dbReference type="Proteomes" id="UP001465668">
    <property type="component" value="Unassembled WGS sequence"/>
</dbReference>
<dbReference type="EMBL" id="JARVKM010000110">
    <property type="protein sequence ID" value="KAK9769810.1"/>
    <property type="molecule type" value="Genomic_DNA"/>
</dbReference>
<name>A0ABR2X7U3_9PEZI</name>
<comment type="caution">
    <text evidence="2">The sequence shown here is derived from an EMBL/GenBank/DDBJ whole genome shotgun (WGS) entry which is preliminary data.</text>
</comment>
<protein>
    <submittedName>
        <fullName evidence="2">DJ-1/PfpI domain-containing protein</fullName>
    </submittedName>
</protein>
<dbReference type="InterPro" id="IPR029062">
    <property type="entry name" value="Class_I_gatase-like"/>
</dbReference>